<organism>
    <name type="scientific">Culex quinquefasciatus</name>
    <name type="common">Southern house mosquito</name>
    <name type="synonym">Culex pungens</name>
    <dbReference type="NCBI Taxonomy" id="7176"/>
    <lineage>
        <taxon>Eukaryota</taxon>
        <taxon>Metazoa</taxon>
        <taxon>Ecdysozoa</taxon>
        <taxon>Arthropoda</taxon>
        <taxon>Hexapoda</taxon>
        <taxon>Insecta</taxon>
        <taxon>Pterygota</taxon>
        <taxon>Neoptera</taxon>
        <taxon>Endopterygota</taxon>
        <taxon>Diptera</taxon>
        <taxon>Nematocera</taxon>
        <taxon>Culicoidea</taxon>
        <taxon>Culicidae</taxon>
        <taxon>Culicinae</taxon>
        <taxon>Culicini</taxon>
        <taxon>Culex</taxon>
        <taxon>Culex</taxon>
    </lineage>
</organism>
<name>B0X646_CULQU</name>
<dbReference type="EMBL" id="DS232401">
    <property type="protein sequence ID" value="EDS41177.1"/>
    <property type="molecule type" value="Genomic_DNA"/>
</dbReference>
<sequence length="134" mass="15169">MDVFTKTAVVARNDVTKYCPHVEGTDDRYNPVLKPIDLLQYAVTLVPVTKKRTLCSRRICAGLNEGVISDNSDEGDTLYYKDAVSVVTDKEQFEEQLETRNRFTFRRDSGSADDISLDDFGSMINRTESAINYN</sequence>
<evidence type="ECO:0000313" key="2">
    <source>
        <dbReference type="EnsemblMetazoa" id="CPIJ015048-PA"/>
    </source>
</evidence>
<dbReference type="InParanoid" id="B0X646"/>
<evidence type="ECO:0000313" key="3">
    <source>
        <dbReference type="Proteomes" id="UP000002320"/>
    </source>
</evidence>
<dbReference type="Proteomes" id="UP000002320">
    <property type="component" value="Unassembled WGS sequence"/>
</dbReference>
<keyword evidence="3" id="KW-1185">Reference proteome</keyword>
<reference evidence="1" key="1">
    <citation type="submission" date="2007-03" db="EMBL/GenBank/DDBJ databases">
        <title>Annotation of Culex pipiens quinquefasciatus.</title>
        <authorList>
            <consortium name="The Broad Institute Genome Sequencing Platform"/>
            <person name="Atkinson P.W."/>
            <person name="Hemingway J."/>
            <person name="Christensen B.M."/>
            <person name="Higgs S."/>
            <person name="Kodira C."/>
            <person name="Hannick L."/>
            <person name="Megy K."/>
            <person name="O'Leary S."/>
            <person name="Pearson M."/>
            <person name="Haas B.J."/>
            <person name="Mauceli E."/>
            <person name="Wortman J.R."/>
            <person name="Lee N.H."/>
            <person name="Guigo R."/>
            <person name="Stanke M."/>
            <person name="Alvarado L."/>
            <person name="Amedeo P."/>
            <person name="Antoine C.H."/>
            <person name="Arensburger P."/>
            <person name="Bidwell S.L."/>
            <person name="Crawford M."/>
            <person name="Camaro F."/>
            <person name="Devon K."/>
            <person name="Engels R."/>
            <person name="Hammond M."/>
            <person name="Howarth C."/>
            <person name="Koehrsen M."/>
            <person name="Lawson D."/>
            <person name="Montgomery P."/>
            <person name="Nene V."/>
            <person name="Nusbaum C."/>
            <person name="Puiu D."/>
            <person name="Romero-Severson J."/>
            <person name="Severson D.W."/>
            <person name="Shumway M."/>
            <person name="Sisk P."/>
            <person name="Stolte C."/>
            <person name="Zeng Q."/>
            <person name="Eisenstadt E."/>
            <person name="Fraser-Liggett C."/>
            <person name="Strausberg R."/>
            <person name="Galagan J."/>
            <person name="Birren B."/>
            <person name="Collins F.H."/>
        </authorList>
    </citation>
    <scope>NUCLEOTIDE SEQUENCE [LARGE SCALE GENOMIC DNA]</scope>
    <source>
        <strain evidence="1">JHB</strain>
    </source>
</reference>
<gene>
    <name evidence="2" type="primary">6048155</name>
    <name evidence="1" type="ORF">CpipJ_CPIJ015048</name>
</gene>
<protein>
    <submittedName>
        <fullName evidence="1 2">Lipid depleted protein</fullName>
    </submittedName>
</protein>
<dbReference type="HOGENOM" id="CLU_1898280_0_0_1"/>
<dbReference type="KEGG" id="cqu:CpipJ_CPIJ015048"/>
<dbReference type="VEuPathDB" id="VectorBase:CPIJ015048"/>
<accession>B0X646</accession>
<dbReference type="EnsemblMetazoa" id="CPIJ015048-RA">
    <property type="protein sequence ID" value="CPIJ015048-PA"/>
    <property type="gene ID" value="CPIJ015048"/>
</dbReference>
<dbReference type="AlphaFoldDB" id="B0X646"/>
<evidence type="ECO:0000313" key="1">
    <source>
        <dbReference type="EMBL" id="EDS41177.1"/>
    </source>
</evidence>
<reference evidence="2" key="2">
    <citation type="submission" date="2021-02" db="UniProtKB">
        <authorList>
            <consortium name="EnsemblMetazoa"/>
        </authorList>
    </citation>
    <scope>IDENTIFICATION</scope>
    <source>
        <strain evidence="2">JHB</strain>
    </source>
</reference>
<proteinExistence type="predicted"/>